<keyword evidence="5" id="KW-1185">Reference proteome</keyword>
<organism evidence="4 5">
    <name type="scientific">Slackia equolifaciens</name>
    <dbReference type="NCBI Taxonomy" id="498718"/>
    <lineage>
        <taxon>Bacteria</taxon>
        <taxon>Bacillati</taxon>
        <taxon>Actinomycetota</taxon>
        <taxon>Coriobacteriia</taxon>
        <taxon>Eggerthellales</taxon>
        <taxon>Eggerthellaceae</taxon>
        <taxon>Slackia</taxon>
    </lineage>
</organism>
<dbReference type="PANTHER" id="PTHR43479:SF7">
    <property type="entry name" value="TETR-FAMILY TRANSCRIPTIONAL REGULATOR"/>
    <property type="match status" value="1"/>
</dbReference>
<name>A0A3N0ATC3_9ACTN</name>
<proteinExistence type="predicted"/>
<protein>
    <submittedName>
        <fullName evidence="4">TetR family transcriptional regulator</fullName>
    </submittedName>
</protein>
<comment type="caution">
    <text evidence="4">The sequence shown here is derived from an EMBL/GenBank/DDBJ whole genome shotgun (WGS) entry which is preliminary data.</text>
</comment>
<evidence type="ECO:0000313" key="5">
    <source>
        <dbReference type="Proteomes" id="UP000269591"/>
    </source>
</evidence>
<dbReference type="PROSITE" id="PS50977">
    <property type="entry name" value="HTH_TETR_2"/>
    <property type="match status" value="1"/>
</dbReference>
<dbReference type="EMBL" id="QIBX01000026">
    <property type="protein sequence ID" value="RNL37556.1"/>
    <property type="molecule type" value="Genomic_DNA"/>
</dbReference>
<sequence>MANKQPEVTAQTRRNLQQAFWSLYSERPITKISIKEITDRAGYNRGTFYLYYRDVYDILDQMEQEILDTIDALIQKRLIKDGILDIQGNMGFIIGLAKSHERGRVIARLLGDDGDPHFKARFKELIWPLVEVYLNPAGTFSPTEERFVKEFYLSGLLSVITAWLEDDTGMSIEELIQLIMHKILRAEAR</sequence>
<dbReference type="Gene3D" id="1.10.357.10">
    <property type="entry name" value="Tetracycline Repressor, domain 2"/>
    <property type="match status" value="1"/>
</dbReference>
<feature type="domain" description="HTH tetR-type" evidence="3">
    <location>
        <begin position="10"/>
        <end position="70"/>
    </location>
</feature>
<dbReference type="Proteomes" id="UP000269591">
    <property type="component" value="Unassembled WGS sequence"/>
</dbReference>
<gene>
    <name evidence="4" type="ORF">DMP06_10755</name>
</gene>
<evidence type="ECO:0000313" key="4">
    <source>
        <dbReference type="EMBL" id="RNL37556.1"/>
    </source>
</evidence>
<dbReference type="Pfam" id="PF00440">
    <property type="entry name" value="TetR_N"/>
    <property type="match status" value="1"/>
</dbReference>
<dbReference type="OrthoDB" id="3193022at2"/>
<dbReference type="InterPro" id="IPR009057">
    <property type="entry name" value="Homeodomain-like_sf"/>
</dbReference>
<dbReference type="InterPro" id="IPR050624">
    <property type="entry name" value="HTH-type_Tx_Regulator"/>
</dbReference>
<accession>A0A3N0ATC3</accession>
<reference evidence="5" key="1">
    <citation type="submission" date="2018-05" db="EMBL/GenBank/DDBJ databases">
        <title>Genome Sequencing of selected type strains of the family Eggerthellaceae.</title>
        <authorList>
            <person name="Danylec N."/>
            <person name="Stoll D.A."/>
            <person name="Doetsch A."/>
            <person name="Huch M."/>
        </authorList>
    </citation>
    <scope>NUCLEOTIDE SEQUENCE [LARGE SCALE GENOMIC DNA]</scope>
    <source>
        <strain evidence="5">DSM 24851</strain>
    </source>
</reference>
<evidence type="ECO:0000256" key="1">
    <source>
        <dbReference type="ARBA" id="ARBA00023125"/>
    </source>
</evidence>
<feature type="DNA-binding region" description="H-T-H motif" evidence="2">
    <location>
        <begin position="33"/>
        <end position="52"/>
    </location>
</feature>
<dbReference type="RefSeq" id="WP_123209726.1">
    <property type="nucleotide sequence ID" value="NZ_JBHTHO010000030.1"/>
</dbReference>
<evidence type="ECO:0000259" key="3">
    <source>
        <dbReference type="PROSITE" id="PS50977"/>
    </source>
</evidence>
<dbReference type="PANTHER" id="PTHR43479">
    <property type="entry name" value="ACREF/ENVCD OPERON REPRESSOR-RELATED"/>
    <property type="match status" value="1"/>
</dbReference>
<evidence type="ECO:0000256" key="2">
    <source>
        <dbReference type="PROSITE-ProRule" id="PRU00335"/>
    </source>
</evidence>
<dbReference type="InterPro" id="IPR039532">
    <property type="entry name" value="TetR_C_Firmicutes"/>
</dbReference>
<dbReference type="Pfam" id="PF14278">
    <property type="entry name" value="TetR_C_8"/>
    <property type="match status" value="1"/>
</dbReference>
<dbReference type="SUPFAM" id="SSF46689">
    <property type="entry name" value="Homeodomain-like"/>
    <property type="match status" value="1"/>
</dbReference>
<keyword evidence="1 2" id="KW-0238">DNA-binding</keyword>
<dbReference type="GO" id="GO:0003677">
    <property type="term" value="F:DNA binding"/>
    <property type="evidence" value="ECO:0007669"/>
    <property type="project" value="UniProtKB-UniRule"/>
</dbReference>
<dbReference type="AlphaFoldDB" id="A0A3N0ATC3"/>
<dbReference type="InterPro" id="IPR001647">
    <property type="entry name" value="HTH_TetR"/>
</dbReference>